<feature type="compositionally biased region" description="Low complexity" evidence="1">
    <location>
        <begin position="115"/>
        <end position="125"/>
    </location>
</feature>
<protein>
    <submittedName>
        <fullName evidence="3">Uncharacterized protein</fullName>
    </submittedName>
</protein>
<evidence type="ECO:0000313" key="3">
    <source>
        <dbReference type="EMBL" id="TBU22362.1"/>
    </source>
</evidence>
<dbReference type="Proteomes" id="UP000292957">
    <property type="component" value="Unassembled WGS sequence"/>
</dbReference>
<reference evidence="3" key="1">
    <citation type="submission" date="2019-01" db="EMBL/GenBank/DDBJ databases">
        <title>Draft genome sequences of three monokaryotic isolates of the white-rot basidiomycete fungus Dichomitus squalens.</title>
        <authorList>
            <consortium name="DOE Joint Genome Institute"/>
            <person name="Lopez S.C."/>
            <person name="Andreopoulos B."/>
            <person name="Pangilinan J."/>
            <person name="Lipzen A."/>
            <person name="Riley R."/>
            <person name="Ahrendt S."/>
            <person name="Ng V."/>
            <person name="Barry K."/>
            <person name="Daum C."/>
            <person name="Grigoriev I.V."/>
            <person name="Hilden K.S."/>
            <person name="Makela M.R."/>
            <person name="de Vries R.P."/>
        </authorList>
    </citation>
    <scope>NUCLEOTIDE SEQUENCE [LARGE SCALE GENOMIC DNA]</scope>
    <source>
        <strain evidence="3">OM18370.1</strain>
    </source>
</reference>
<name>A0A4Q9M8X8_9APHY</name>
<keyword evidence="2" id="KW-1133">Transmembrane helix</keyword>
<dbReference type="AlphaFoldDB" id="A0A4Q9M8X8"/>
<feature type="compositionally biased region" description="Low complexity" evidence="1">
    <location>
        <begin position="167"/>
        <end position="184"/>
    </location>
</feature>
<feature type="region of interest" description="Disordered" evidence="1">
    <location>
        <begin position="115"/>
        <end position="208"/>
    </location>
</feature>
<keyword evidence="2" id="KW-0812">Transmembrane</keyword>
<organism evidence="3">
    <name type="scientific">Dichomitus squalens</name>
    <dbReference type="NCBI Taxonomy" id="114155"/>
    <lineage>
        <taxon>Eukaryota</taxon>
        <taxon>Fungi</taxon>
        <taxon>Dikarya</taxon>
        <taxon>Basidiomycota</taxon>
        <taxon>Agaricomycotina</taxon>
        <taxon>Agaricomycetes</taxon>
        <taxon>Polyporales</taxon>
        <taxon>Polyporaceae</taxon>
        <taxon>Dichomitus</taxon>
    </lineage>
</organism>
<evidence type="ECO:0000256" key="2">
    <source>
        <dbReference type="SAM" id="Phobius"/>
    </source>
</evidence>
<accession>A0A4Q9M8X8</accession>
<sequence>MLSASVAVAAQPMSSSTSTPSLSEGNRGHLSPKLTVTLVGSLLVFFFVLIGFRLVARKTCCASSASGSNESLPTHYHDCHHRRVYPPAARSKVAYPVASVYNKCPECLRMSNKATPASPRASLSSLPPPPPPYAAQSPTAMPRVRPTSWLPRPGSSSSAFTELDVRTSAPLAAPSTTVPTTASPSSPPPAYIASRGPTASLTRYYRRS</sequence>
<keyword evidence="2" id="KW-0472">Membrane</keyword>
<evidence type="ECO:0000256" key="1">
    <source>
        <dbReference type="SAM" id="MobiDB-lite"/>
    </source>
</evidence>
<feature type="transmembrane region" description="Helical" evidence="2">
    <location>
        <begin position="34"/>
        <end position="56"/>
    </location>
</feature>
<feature type="region of interest" description="Disordered" evidence="1">
    <location>
        <begin position="1"/>
        <end position="27"/>
    </location>
</feature>
<proteinExistence type="predicted"/>
<feature type="compositionally biased region" description="Low complexity" evidence="1">
    <location>
        <begin position="14"/>
        <end position="23"/>
    </location>
</feature>
<dbReference type="EMBL" id="ML143545">
    <property type="protein sequence ID" value="TBU22362.1"/>
    <property type="molecule type" value="Genomic_DNA"/>
</dbReference>
<gene>
    <name evidence="3" type="ORF">BD311DRAFT_733015</name>
</gene>